<evidence type="ECO:0000313" key="3">
    <source>
        <dbReference type="Proteomes" id="UP000299102"/>
    </source>
</evidence>
<evidence type="ECO:0000259" key="1">
    <source>
        <dbReference type="Pfam" id="PF14529"/>
    </source>
</evidence>
<sequence>MDQSKHCTKCVEKDHRVDGIHFYNCYVLPSLSLAEFMGFLYQLIKDAKQYFPVIIAEDFNSWAVDWRSEETNVRVEALLEAMSALDVVLLNHGDKQGFTRGKATSITDLIFR</sequence>
<dbReference type="OrthoDB" id="8067603at2759"/>
<dbReference type="Proteomes" id="UP000299102">
    <property type="component" value="Unassembled WGS sequence"/>
</dbReference>
<dbReference type="AlphaFoldDB" id="A0A4C1Y0Q2"/>
<dbReference type="GO" id="GO:0003824">
    <property type="term" value="F:catalytic activity"/>
    <property type="evidence" value="ECO:0007669"/>
    <property type="project" value="InterPro"/>
</dbReference>
<organism evidence="2 3">
    <name type="scientific">Eumeta variegata</name>
    <name type="common">Bagworm moth</name>
    <name type="synonym">Eumeta japonica</name>
    <dbReference type="NCBI Taxonomy" id="151549"/>
    <lineage>
        <taxon>Eukaryota</taxon>
        <taxon>Metazoa</taxon>
        <taxon>Ecdysozoa</taxon>
        <taxon>Arthropoda</taxon>
        <taxon>Hexapoda</taxon>
        <taxon>Insecta</taxon>
        <taxon>Pterygota</taxon>
        <taxon>Neoptera</taxon>
        <taxon>Endopterygota</taxon>
        <taxon>Lepidoptera</taxon>
        <taxon>Glossata</taxon>
        <taxon>Ditrysia</taxon>
        <taxon>Tineoidea</taxon>
        <taxon>Psychidae</taxon>
        <taxon>Oiketicinae</taxon>
        <taxon>Eumeta</taxon>
    </lineage>
</organism>
<keyword evidence="3" id="KW-1185">Reference proteome</keyword>
<reference evidence="2 3" key="1">
    <citation type="journal article" date="2019" name="Commun. Biol.">
        <title>The bagworm genome reveals a unique fibroin gene that provides high tensile strength.</title>
        <authorList>
            <person name="Kono N."/>
            <person name="Nakamura H."/>
            <person name="Ohtoshi R."/>
            <person name="Tomita M."/>
            <person name="Numata K."/>
            <person name="Arakawa K."/>
        </authorList>
    </citation>
    <scope>NUCLEOTIDE SEQUENCE [LARGE SCALE GENOMIC DNA]</scope>
</reference>
<proteinExistence type="predicted"/>
<gene>
    <name evidence="2" type="ORF">EVAR_43724_1</name>
</gene>
<dbReference type="InterPro" id="IPR036691">
    <property type="entry name" value="Endo/exonu/phosph_ase_sf"/>
</dbReference>
<accession>A0A4C1Y0Q2</accession>
<comment type="caution">
    <text evidence="2">The sequence shown here is derived from an EMBL/GenBank/DDBJ whole genome shotgun (WGS) entry which is preliminary data.</text>
</comment>
<feature type="domain" description="Endonuclease/exonuclease/phosphatase" evidence="1">
    <location>
        <begin position="20"/>
        <end position="111"/>
    </location>
</feature>
<dbReference type="Pfam" id="PF14529">
    <property type="entry name" value="Exo_endo_phos_2"/>
    <property type="match status" value="1"/>
</dbReference>
<protein>
    <recommendedName>
        <fullName evidence="1">Endonuclease/exonuclease/phosphatase domain-containing protein</fullName>
    </recommendedName>
</protein>
<evidence type="ECO:0000313" key="2">
    <source>
        <dbReference type="EMBL" id="GBP69476.1"/>
    </source>
</evidence>
<dbReference type="Gene3D" id="3.60.10.10">
    <property type="entry name" value="Endonuclease/exonuclease/phosphatase"/>
    <property type="match status" value="1"/>
</dbReference>
<dbReference type="SUPFAM" id="SSF56219">
    <property type="entry name" value="DNase I-like"/>
    <property type="match status" value="1"/>
</dbReference>
<dbReference type="EMBL" id="BGZK01001042">
    <property type="protein sequence ID" value="GBP69476.1"/>
    <property type="molecule type" value="Genomic_DNA"/>
</dbReference>
<name>A0A4C1Y0Q2_EUMVA</name>
<dbReference type="InterPro" id="IPR005135">
    <property type="entry name" value="Endo/exonuclease/phosphatase"/>
</dbReference>